<name>A0AAD6Z0Y9_9AGAR</name>
<dbReference type="AlphaFoldDB" id="A0AAD6Z0Y9"/>
<protein>
    <submittedName>
        <fullName evidence="3">Uncharacterized protein</fullName>
    </submittedName>
</protein>
<keyword evidence="4" id="KW-1185">Reference proteome</keyword>
<accession>A0AAD6Z0Y9</accession>
<dbReference type="EMBL" id="JARIHO010000109">
    <property type="protein sequence ID" value="KAJ7303023.1"/>
    <property type="molecule type" value="Genomic_DNA"/>
</dbReference>
<evidence type="ECO:0000256" key="1">
    <source>
        <dbReference type="SAM" id="SignalP"/>
    </source>
</evidence>
<gene>
    <name evidence="2" type="ORF">DFH08DRAFT_977399</name>
    <name evidence="3" type="ORF">DFH08DRAFT_977400</name>
</gene>
<keyword evidence="1" id="KW-0732">Signal</keyword>
<organism evidence="3 4">
    <name type="scientific">Mycena albidolilacea</name>
    <dbReference type="NCBI Taxonomy" id="1033008"/>
    <lineage>
        <taxon>Eukaryota</taxon>
        <taxon>Fungi</taxon>
        <taxon>Dikarya</taxon>
        <taxon>Basidiomycota</taxon>
        <taxon>Agaricomycotina</taxon>
        <taxon>Agaricomycetes</taxon>
        <taxon>Agaricomycetidae</taxon>
        <taxon>Agaricales</taxon>
        <taxon>Marasmiineae</taxon>
        <taxon>Mycenaceae</taxon>
        <taxon>Mycena</taxon>
    </lineage>
</organism>
<sequence length="149" mass="15456">MRFETLSAFLLAALTLEVAGTPVDAANSDATPFSVLTVAEMKHWLATTDANLTFIGDVSALGVSPFVTTVTYCSTRTANLCSGPCTVYTGGATCLNAPNTNCLSATSNVAFCDQTNCKGTPCNVFDSCGTRLDNGFCYTPGTKSISVPP</sequence>
<feature type="chain" id="PRO_5042441813" evidence="1">
    <location>
        <begin position="21"/>
        <end position="149"/>
    </location>
</feature>
<dbReference type="Proteomes" id="UP001218218">
    <property type="component" value="Unassembled WGS sequence"/>
</dbReference>
<reference evidence="3" key="1">
    <citation type="submission" date="2023-03" db="EMBL/GenBank/DDBJ databases">
        <title>Massive genome expansion in bonnet fungi (Mycena s.s.) driven by repeated elements and novel gene families across ecological guilds.</title>
        <authorList>
            <consortium name="Lawrence Berkeley National Laboratory"/>
            <person name="Harder C.B."/>
            <person name="Miyauchi S."/>
            <person name="Viragh M."/>
            <person name="Kuo A."/>
            <person name="Thoen E."/>
            <person name="Andreopoulos B."/>
            <person name="Lu D."/>
            <person name="Skrede I."/>
            <person name="Drula E."/>
            <person name="Henrissat B."/>
            <person name="Morin E."/>
            <person name="Kohler A."/>
            <person name="Barry K."/>
            <person name="LaButti K."/>
            <person name="Morin E."/>
            <person name="Salamov A."/>
            <person name="Lipzen A."/>
            <person name="Mereny Z."/>
            <person name="Hegedus B."/>
            <person name="Baldrian P."/>
            <person name="Stursova M."/>
            <person name="Weitz H."/>
            <person name="Taylor A."/>
            <person name="Grigoriev I.V."/>
            <person name="Nagy L.G."/>
            <person name="Martin F."/>
            <person name="Kauserud H."/>
        </authorList>
    </citation>
    <scope>NUCLEOTIDE SEQUENCE</scope>
    <source>
        <strain evidence="3">CBHHK002</strain>
    </source>
</reference>
<evidence type="ECO:0000313" key="2">
    <source>
        <dbReference type="EMBL" id="KAJ7303023.1"/>
    </source>
</evidence>
<comment type="caution">
    <text evidence="3">The sequence shown here is derived from an EMBL/GenBank/DDBJ whole genome shotgun (WGS) entry which is preliminary data.</text>
</comment>
<evidence type="ECO:0000313" key="3">
    <source>
        <dbReference type="EMBL" id="KAJ7303024.1"/>
    </source>
</evidence>
<feature type="signal peptide" evidence="1">
    <location>
        <begin position="1"/>
        <end position="20"/>
    </location>
</feature>
<evidence type="ECO:0000313" key="4">
    <source>
        <dbReference type="Proteomes" id="UP001218218"/>
    </source>
</evidence>
<dbReference type="EMBL" id="JARIHO010000109">
    <property type="protein sequence ID" value="KAJ7303024.1"/>
    <property type="molecule type" value="Genomic_DNA"/>
</dbReference>
<proteinExistence type="predicted"/>